<dbReference type="AlphaFoldDB" id="A0AAV7NUA9"/>
<keyword evidence="2" id="KW-1185">Reference proteome</keyword>
<sequence length="90" mass="9834">MIWRDCIFYNNWKAGDAKQQGPSGSCVQSGALYPLRSVAMEATVTRQQRDAGSGEKAKVLLSDVNSWAPVSLAVAPRLFIHEMALLALLQ</sequence>
<organism evidence="1 2">
    <name type="scientific">Pleurodeles waltl</name>
    <name type="common">Iberian ribbed newt</name>
    <dbReference type="NCBI Taxonomy" id="8319"/>
    <lineage>
        <taxon>Eukaryota</taxon>
        <taxon>Metazoa</taxon>
        <taxon>Chordata</taxon>
        <taxon>Craniata</taxon>
        <taxon>Vertebrata</taxon>
        <taxon>Euteleostomi</taxon>
        <taxon>Amphibia</taxon>
        <taxon>Batrachia</taxon>
        <taxon>Caudata</taxon>
        <taxon>Salamandroidea</taxon>
        <taxon>Salamandridae</taxon>
        <taxon>Pleurodelinae</taxon>
        <taxon>Pleurodeles</taxon>
    </lineage>
</organism>
<reference evidence="1" key="1">
    <citation type="journal article" date="2022" name="bioRxiv">
        <title>Sequencing and chromosome-scale assembly of the giantPleurodeles waltlgenome.</title>
        <authorList>
            <person name="Brown T."/>
            <person name="Elewa A."/>
            <person name="Iarovenko S."/>
            <person name="Subramanian E."/>
            <person name="Araus A.J."/>
            <person name="Petzold A."/>
            <person name="Susuki M."/>
            <person name="Suzuki K.-i.T."/>
            <person name="Hayashi T."/>
            <person name="Toyoda A."/>
            <person name="Oliveira C."/>
            <person name="Osipova E."/>
            <person name="Leigh N.D."/>
            <person name="Simon A."/>
            <person name="Yun M.H."/>
        </authorList>
    </citation>
    <scope>NUCLEOTIDE SEQUENCE</scope>
    <source>
        <strain evidence="1">20211129_DDA</strain>
        <tissue evidence="1">Liver</tissue>
    </source>
</reference>
<protein>
    <submittedName>
        <fullName evidence="1">Uncharacterized protein</fullName>
    </submittedName>
</protein>
<dbReference type="Proteomes" id="UP001066276">
    <property type="component" value="Chromosome 8"/>
</dbReference>
<gene>
    <name evidence="1" type="ORF">NDU88_006731</name>
</gene>
<dbReference type="EMBL" id="JANPWB010000012">
    <property type="protein sequence ID" value="KAJ1118540.1"/>
    <property type="molecule type" value="Genomic_DNA"/>
</dbReference>
<name>A0AAV7NUA9_PLEWA</name>
<comment type="caution">
    <text evidence="1">The sequence shown here is derived from an EMBL/GenBank/DDBJ whole genome shotgun (WGS) entry which is preliminary data.</text>
</comment>
<evidence type="ECO:0000313" key="2">
    <source>
        <dbReference type="Proteomes" id="UP001066276"/>
    </source>
</evidence>
<accession>A0AAV7NUA9</accession>
<evidence type="ECO:0000313" key="1">
    <source>
        <dbReference type="EMBL" id="KAJ1118540.1"/>
    </source>
</evidence>
<proteinExistence type="predicted"/>